<dbReference type="GO" id="GO:0003924">
    <property type="term" value="F:GTPase activity"/>
    <property type="evidence" value="ECO:0007669"/>
    <property type="project" value="InterPro"/>
</dbReference>
<dbReference type="PRINTS" id="PR00195">
    <property type="entry name" value="DYNAMIN"/>
</dbReference>
<gene>
    <name evidence="12" type="primary">mxIII</name>
</gene>
<dbReference type="InterPro" id="IPR020850">
    <property type="entry name" value="GED_dom"/>
</dbReference>
<dbReference type="GO" id="GO:0051607">
    <property type="term" value="P:defense response to virus"/>
    <property type="evidence" value="ECO:0007669"/>
    <property type="project" value="TreeGrafter"/>
</dbReference>
<dbReference type="InterPro" id="IPR000375">
    <property type="entry name" value="Dynamin_stalk"/>
</dbReference>
<dbReference type="SUPFAM" id="SSF52540">
    <property type="entry name" value="P-loop containing nucleoside triphosphate hydrolases"/>
    <property type="match status" value="1"/>
</dbReference>
<dbReference type="CDD" id="cd08771">
    <property type="entry name" value="DLP_1"/>
    <property type="match status" value="1"/>
</dbReference>
<reference evidence="12" key="3">
    <citation type="submission" date="2013-10" db="EMBL/GenBank/DDBJ databases">
        <title>Antiviral activity of Mx proteins from orange-spotted grouper Epinephelus coioides, against grouper iridovirus.</title>
        <authorList>
            <person name="Huang Y.J."/>
            <person name="Chen C.W."/>
            <person name="Cheng C.A."/>
            <person name="Lin C.H."/>
            <person name="Chang C.Y."/>
        </authorList>
    </citation>
    <scope>NUCLEOTIDE SEQUENCE</scope>
</reference>
<dbReference type="InterPro" id="IPR003130">
    <property type="entry name" value="GED"/>
</dbReference>
<evidence type="ECO:0000256" key="5">
    <source>
        <dbReference type="ARBA" id="ARBA00023134"/>
    </source>
</evidence>
<feature type="domain" description="GED" evidence="9">
    <location>
        <begin position="558"/>
        <end position="644"/>
    </location>
</feature>
<organism evidence="11">
    <name type="scientific">Epinephelus coioides</name>
    <name type="common">Orange-spotted grouper</name>
    <name type="synonym">Epinephelus nebulosus</name>
    <dbReference type="NCBI Taxonomy" id="94232"/>
    <lineage>
        <taxon>Eukaryota</taxon>
        <taxon>Metazoa</taxon>
        <taxon>Chordata</taxon>
        <taxon>Craniata</taxon>
        <taxon>Vertebrata</taxon>
        <taxon>Euteleostomi</taxon>
        <taxon>Actinopterygii</taxon>
        <taxon>Neopterygii</taxon>
        <taxon>Teleostei</taxon>
        <taxon>Neoteleostei</taxon>
        <taxon>Acanthomorphata</taxon>
        <taxon>Eupercaria</taxon>
        <taxon>Perciformes</taxon>
        <taxon>Serranoidei</taxon>
        <taxon>Serranidae</taxon>
        <taxon>Epinephelinae</taxon>
        <taxon>Epinephelini</taxon>
        <taxon>Epinephelus</taxon>
    </lineage>
</organism>
<dbReference type="Gene3D" id="1.20.120.1240">
    <property type="entry name" value="Dynamin, middle domain"/>
    <property type="match status" value="1"/>
</dbReference>
<dbReference type="InterPro" id="IPR027417">
    <property type="entry name" value="P-loop_NTPase"/>
</dbReference>
<dbReference type="GO" id="GO:0005634">
    <property type="term" value="C:nucleus"/>
    <property type="evidence" value="ECO:0007669"/>
    <property type="project" value="TreeGrafter"/>
</dbReference>
<dbReference type="PROSITE" id="PS51718">
    <property type="entry name" value="G_DYNAMIN_2"/>
    <property type="match status" value="1"/>
</dbReference>
<evidence type="ECO:0000256" key="7">
    <source>
        <dbReference type="RuleBase" id="RU003932"/>
    </source>
</evidence>
<evidence type="ECO:0000313" key="12">
    <source>
        <dbReference type="EMBL" id="CDJ80054.1"/>
    </source>
</evidence>
<evidence type="ECO:0000259" key="10">
    <source>
        <dbReference type="PROSITE" id="PS51718"/>
    </source>
</evidence>
<dbReference type="FunFam" id="1.20.120.1240:FF:000007">
    <property type="entry name" value="Interferon-induced GTP-binding protein Mx1"/>
    <property type="match status" value="1"/>
</dbReference>
<dbReference type="SMART" id="SM00053">
    <property type="entry name" value="DYNc"/>
    <property type="match status" value="1"/>
</dbReference>
<dbReference type="Pfam" id="PF01031">
    <property type="entry name" value="Dynamin_M"/>
    <property type="match status" value="1"/>
</dbReference>
<dbReference type="GO" id="GO:0031623">
    <property type="term" value="P:receptor internalization"/>
    <property type="evidence" value="ECO:0007669"/>
    <property type="project" value="TreeGrafter"/>
</dbReference>
<proteinExistence type="evidence at transcript level"/>
<evidence type="ECO:0000259" key="9">
    <source>
        <dbReference type="PROSITE" id="PS51388"/>
    </source>
</evidence>
<dbReference type="GO" id="GO:0008017">
    <property type="term" value="F:microtubule binding"/>
    <property type="evidence" value="ECO:0007669"/>
    <property type="project" value="TreeGrafter"/>
</dbReference>
<feature type="domain" description="Dynamin-type G" evidence="10">
    <location>
        <begin position="30"/>
        <end position="323"/>
    </location>
</feature>
<dbReference type="InterPro" id="IPR045063">
    <property type="entry name" value="Dynamin_N"/>
</dbReference>
<dbReference type="EMBL" id="DQ440573">
    <property type="protein sequence ID" value="ABD95980.1"/>
    <property type="molecule type" value="mRNA"/>
</dbReference>
<keyword evidence="3" id="KW-0963">Cytoplasm</keyword>
<dbReference type="Pfam" id="PF02212">
    <property type="entry name" value="GED"/>
    <property type="match status" value="1"/>
</dbReference>
<evidence type="ECO:0000313" key="11">
    <source>
        <dbReference type="EMBL" id="ABD95980.1"/>
    </source>
</evidence>
<evidence type="ECO:0000256" key="4">
    <source>
        <dbReference type="ARBA" id="ARBA00022741"/>
    </source>
</evidence>
<evidence type="ECO:0000256" key="8">
    <source>
        <dbReference type="SAM" id="MobiDB-lite"/>
    </source>
</evidence>
<dbReference type="GO" id="GO:0005886">
    <property type="term" value="C:plasma membrane"/>
    <property type="evidence" value="ECO:0007669"/>
    <property type="project" value="TreeGrafter"/>
</dbReference>
<reference evidence="11" key="2">
    <citation type="submission" date="2006-03" db="EMBL/GenBank/DDBJ databases">
        <title>Molecular cloning and sequence analysis of multiple forms of grouper Mx and characterization of its tissue expression.</title>
        <authorList>
            <person name="Lin C.-H."/>
            <person name="John J.A."/>
            <person name="Ou L.-W."/>
            <person name="Lin H.-F."/>
            <person name="Lin C.-H."/>
            <person name="Lin C.-Y."/>
        </authorList>
    </citation>
    <scope>NUCLEOTIDE SEQUENCE</scope>
    <source>
        <tissue evidence="11">Spleen</tissue>
    </source>
</reference>
<comment type="subcellular location">
    <subcellularLocation>
        <location evidence="1">Cytoplasm</location>
    </subcellularLocation>
</comment>
<dbReference type="GO" id="GO:0016185">
    <property type="term" value="P:synaptic vesicle budding from presynaptic endocytic zone membrane"/>
    <property type="evidence" value="ECO:0007669"/>
    <property type="project" value="TreeGrafter"/>
</dbReference>
<protein>
    <recommendedName>
        <fullName evidence="2">Interferon-induced GTP-binding protein Mx</fullName>
    </recommendedName>
    <alternativeName>
        <fullName evidence="6">Interferon-inducible Mx protein</fullName>
    </alternativeName>
</protein>
<dbReference type="PANTHER" id="PTHR11566:SF225">
    <property type="entry name" value="INTERFERON-INDUCED GTP-BINDING PROTEIN MX-RELATED"/>
    <property type="match status" value="1"/>
</dbReference>
<dbReference type="SMART" id="SM00302">
    <property type="entry name" value="GED"/>
    <property type="match status" value="1"/>
</dbReference>
<dbReference type="PROSITE" id="PS00410">
    <property type="entry name" value="G_DYNAMIN_1"/>
    <property type="match status" value="1"/>
</dbReference>
<evidence type="ECO:0000256" key="1">
    <source>
        <dbReference type="ARBA" id="ARBA00004496"/>
    </source>
</evidence>
<feature type="compositionally biased region" description="Basic and acidic residues" evidence="8">
    <location>
        <begin position="526"/>
        <end position="546"/>
    </location>
</feature>
<dbReference type="PROSITE" id="PS51388">
    <property type="entry name" value="GED"/>
    <property type="match status" value="1"/>
</dbReference>
<evidence type="ECO:0000256" key="3">
    <source>
        <dbReference type="ARBA" id="ARBA00022490"/>
    </source>
</evidence>
<feature type="region of interest" description="Disordered" evidence="8">
    <location>
        <begin position="519"/>
        <end position="546"/>
    </location>
</feature>
<dbReference type="GO" id="GO:0005874">
    <property type="term" value="C:microtubule"/>
    <property type="evidence" value="ECO:0007669"/>
    <property type="project" value="TreeGrafter"/>
</dbReference>
<dbReference type="SMR" id="Q0ZIJ3"/>
<name>Q0ZIJ3_EPICO</name>
<dbReference type="InterPro" id="IPR001401">
    <property type="entry name" value="Dynamin_GTPase"/>
</dbReference>
<dbReference type="Pfam" id="PF00350">
    <property type="entry name" value="Dynamin_N"/>
    <property type="match status" value="1"/>
</dbReference>
<dbReference type="GO" id="GO:0005737">
    <property type="term" value="C:cytoplasm"/>
    <property type="evidence" value="ECO:0007669"/>
    <property type="project" value="UniProtKB-SubCell"/>
</dbReference>
<comment type="similarity">
    <text evidence="7">Belongs to the TRAFAC class dynamin-like GTPase superfamily. Dynamin/Fzo/YdjA family.</text>
</comment>
<dbReference type="GO" id="GO:0005525">
    <property type="term" value="F:GTP binding"/>
    <property type="evidence" value="ECO:0007669"/>
    <property type="project" value="UniProtKB-KW"/>
</dbReference>
<dbReference type="AlphaFoldDB" id="Q0ZIJ3"/>
<sequence length="644" mass="73417">MATLNQQFEEKVRPCIDLIHRIRSLDVEEYFVLPTVAVIGDQSSGKSSVLEALSGVALPRGSGIVTRCPLELKMKRKNEGEGWSGKISYQTCEADMEDSEAESILTEDSEAVSIKIEDPEDVEEMIREAQDKLAGDGLGISNDLISVKITSPDVPDLMLIDLPGISRVALQGQDENIGDQIKQLIHKYITRQETIILVVVPCNVDIATTEALKMAQEVDPDGERTLGILTKPDLVDEGTEEKVVDIVHNEIIPLKMGYMIVRCRGQQEITEKVSLTEALEREKAFFRDHAHFQILYDEGHATIPKLAESLALKLSHHIKRSLPQLEEQIEEKIEQTQAELKTYGSVPPSDEAGRLVFLSDKVTAFTQDAISLTTGEEPKCGDKLNVFSTLRREFEKWNAHLDYAGEKFNKRIEKEVENYEEKYRGRELPGFINYKTFEVMVKERIKQLEEPAVKRLKEIGDAVRKAFIQLANSSFNGFINLKNRATARIETVMRDTESSAESMLRTQFKMELIVSSQDRINSSSLSERKREEDKDKRKGTDSHKERSIVYNMDNHATLQELVLHIKSYYQIATQHLAYQIPLVIRYHMLQQSVVQLQREMLQMLQDKRDMNTLLKEQPAYGSKRAVLQSRLKRLMQARAHLVEF</sequence>
<reference evidence="11" key="1">
    <citation type="journal article" date="2006" name="Biochem. Biophys. Res. Commun.">
        <title>Inhibition of nervous necrosis virus propagation by fish Mx proteins.</title>
        <authorList>
            <person name="Lin C.-H."/>
            <person name="John J.A.C."/>
            <person name="Lin C.-H."/>
            <person name="Chang C.-Y."/>
        </authorList>
    </citation>
    <scope>NUCLEOTIDE SEQUENCE</scope>
    <source>
        <tissue evidence="11">Spleen</tissue>
    </source>
</reference>
<keyword evidence="5 7" id="KW-0342">GTP-binding</keyword>
<dbReference type="InterPro" id="IPR019762">
    <property type="entry name" value="Dynamin_GTPase_CS"/>
</dbReference>
<dbReference type="InterPro" id="IPR022812">
    <property type="entry name" value="Dynamin"/>
</dbReference>
<dbReference type="EMBL" id="HG764182">
    <property type="protein sequence ID" value="CDJ80054.1"/>
    <property type="molecule type" value="Genomic_DNA"/>
</dbReference>
<keyword evidence="4 7" id="KW-0547">Nucleotide-binding</keyword>
<dbReference type="FunFam" id="3.40.50.300:FF:000621">
    <property type="entry name" value="Interferon-induced GTP-binding protein Mx1"/>
    <property type="match status" value="1"/>
</dbReference>
<accession>Q0ZIJ3</accession>
<dbReference type="InterPro" id="IPR030381">
    <property type="entry name" value="G_DYNAMIN_dom"/>
</dbReference>
<dbReference type="GO" id="GO:0098793">
    <property type="term" value="C:presynapse"/>
    <property type="evidence" value="ECO:0007669"/>
    <property type="project" value="GOC"/>
</dbReference>
<evidence type="ECO:0000256" key="2">
    <source>
        <dbReference type="ARBA" id="ARBA00015210"/>
    </source>
</evidence>
<evidence type="ECO:0000256" key="6">
    <source>
        <dbReference type="ARBA" id="ARBA00031810"/>
    </source>
</evidence>
<dbReference type="PANTHER" id="PTHR11566">
    <property type="entry name" value="DYNAMIN"/>
    <property type="match status" value="1"/>
</dbReference>
<dbReference type="Gene3D" id="3.40.50.300">
    <property type="entry name" value="P-loop containing nucleotide triphosphate hydrolases"/>
    <property type="match status" value="1"/>
</dbReference>